<keyword evidence="5" id="KW-0812">Transmembrane</keyword>
<dbReference type="RefSeq" id="WP_380216717.1">
    <property type="nucleotide sequence ID" value="NZ_JBHTBN010000001.1"/>
</dbReference>
<dbReference type="InterPro" id="IPR011004">
    <property type="entry name" value="Trimer_LpxA-like_sf"/>
</dbReference>
<accession>A0ABW2MTL2</accession>
<evidence type="ECO:0000256" key="4">
    <source>
        <dbReference type="PIRNR" id="PIRNR000441"/>
    </source>
</evidence>
<evidence type="ECO:0000256" key="2">
    <source>
        <dbReference type="ARBA" id="ARBA00022679"/>
    </source>
</evidence>
<organism evidence="6 7">
    <name type="scientific">Jejudonia soesokkakensis</name>
    <dbReference type="NCBI Taxonomy" id="1323432"/>
    <lineage>
        <taxon>Bacteria</taxon>
        <taxon>Pseudomonadati</taxon>
        <taxon>Bacteroidota</taxon>
        <taxon>Flavobacteriia</taxon>
        <taxon>Flavobacteriales</taxon>
        <taxon>Flavobacteriaceae</taxon>
        <taxon>Jejudonia</taxon>
    </lineage>
</organism>
<gene>
    <name evidence="6" type="ORF">ACFQO1_04205</name>
</gene>
<evidence type="ECO:0000256" key="3">
    <source>
        <dbReference type="ARBA" id="ARBA00023315"/>
    </source>
</evidence>
<name>A0ABW2MTL2_9FLAO</name>
<comment type="caution">
    <text evidence="6">The sequence shown here is derived from an EMBL/GenBank/DDBJ whole genome shotgun (WGS) entry which is preliminary data.</text>
</comment>
<comment type="similarity">
    <text evidence="1 4">Belongs to the transferase hexapeptide repeat family.</text>
</comment>
<protein>
    <recommendedName>
        <fullName evidence="4">Serine acetyltransferase</fullName>
        <ecNumber evidence="4">2.3.1.30</ecNumber>
    </recommendedName>
</protein>
<dbReference type="PIRSF" id="PIRSF000441">
    <property type="entry name" value="CysE"/>
    <property type="match status" value="1"/>
</dbReference>
<reference evidence="7" key="1">
    <citation type="journal article" date="2019" name="Int. J. Syst. Evol. Microbiol.">
        <title>The Global Catalogue of Microorganisms (GCM) 10K type strain sequencing project: providing services to taxonomists for standard genome sequencing and annotation.</title>
        <authorList>
            <consortium name="The Broad Institute Genomics Platform"/>
            <consortium name="The Broad Institute Genome Sequencing Center for Infectious Disease"/>
            <person name="Wu L."/>
            <person name="Ma J."/>
        </authorList>
    </citation>
    <scope>NUCLEOTIDE SEQUENCE [LARGE SCALE GENOMIC DNA]</scope>
    <source>
        <strain evidence="7">CGMCC 1.16306</strain>
    </source>
</reference>
<keyword evidence="3 4" id="KW-0012">Acyltransferase</keyword>
<keyword evidence="2 4" id="KW-0808">Transferase</keyword>
<dbReference type="EC" id="2.3.1.30" evidence="4"/>
<proteinExistence type="inferred from homology"/>
<keyword evidence="7" id="KW-1185">Reference proteome</keyword>
<dbReference type="SUPFAM" id="SSF51161">
    <property type="entry name" value="Trimeric LpxA-like enzymes"/>
    <property type="match status" value="1"/>
</dbReference>
<evidence type="ECO:0000313" key="6">
    <source>
        <dbReference type="EMBL" id="MFC7356880.1"/>
    </source>
</evidence>
<dbReference type="EMBL" id="JBHTBN010000001">
    <property type="protein sequence ID" value="MFC7356880.1"/>
    <property type="molecule type" value="Genomic_DNA"/>
</dbReference>
<dbReference type="PANTHER" id="PTHR42811">
    <property type="entry name" value="SERINE ACETYLTRANSFERASE"/>
    <property type="match status" value="1"/>
</dbReference>
<dbReference type="Proteomes" id="UP001596415">
    <property type="component" value="Unassembled WGS sequence"/>
</dbReference>
<feature type="transmembrane region" description="Helical" evidence="5">
    <location>
        <begin position="44"/>
        <end position="61"/>
    </location>
</feature>
<dbReference type="Gene3D" id="2.160.10.10">
    <property type="entry name" value="Hexapeptide repeat proteins"/>
    <property type="match status" value="1"/>
</dbReference>
<evidence type="ECO:0000256" key="1">
    <source>
        <dbReference type="ARBA" id="ARBA00007274"/>
    </source>
</evidence>
<dbReference type="Pfam" id="PF00132">
    <property type="entry name" value="Hexapep"/>
    <property type="match status" value="1"/>
</dbReference>
<sequence>MGKFATDIAKYKKYSGKNSLVLLLTQQGLWALFVYRTGNAIYRSAIPSFVKSFVLLFWVLWQKWIEIVTGISIPYSASIGHSFYIGHFGGIIINANAKIGTNCNISQGVTIGVSGRGKKRGVPVIGNNVYMGARATIAGNITVGDDVVIGANSLVVKDVVNGITVVGVPATQVSTHDSSAYI</sequence>
<evidence type="ECO:0000313" key="7">
    <source>
        <dbReference type="Proteomes" id="UP001596415"/>
    </source>
</evidence>
<evidence type="ECO:0000256" key="5">
    <source>
        <dbReference type="SAM" id="Phobius"/>
    </source>
</evidence>
<keyword evidence="5" id="KW-1133">Transmembrane helix</keyword>
<dbReference type="InterPro" id="IPR001451">
    <property type="entry name" value="Hexapep"/>
</dbReference>
<comment type="catalytic activity">
    <reaction evidence="4">
        <text>L-serine + acetyl-CoA = O-acetyl-L-serine + CoA</text>
        <dbReference type="Rhea" id="RHEA:24560"/>
        <dbReference type="ChEBI" id="CHEBI:33384"/>
        <dbReference type="ChEBI" id="CHEBI:57287"/>
        <dbReference type="ChEBI" id="CHEBI:57288"/>
        <dbReference type="ChEBI" id="CHEBI:58340"/>
        <dbReference type="EC" id="2.3.1.30"/>
    </reaction>
</comment>
<keyword evidence="5" id="KW-0472">Membrane</keyword>
<dbReference type="InterPro" id="IPR045304">
    <property type="entry name" value="LbH_SAT"/>
</dbReference>
<dbReference type="GO" id="GO:0009001">
    <property type="term" value="F:serine O-acetyltransferase activity"/>
    <property type="evidence" value="ECO:0007669"/>
    <property type="project" value="UniProtKB-EC"/>
</dbReference>
<dbReference type="CDD" id="cd03354">
    <property type="entry name" value="LbH_SAT"/>
    <property type="match status" value="1"/>
</dbReference>
<dbReference type="InterPro" id="IPR005881">
    <property type="entry name" value="Ser_O-AcTrfase"/>
</dbReference>